<organism evidence="2 3">
    <name type="scientific">Neonectria magnoliae</name>
    <dbReference type="NCBI Taxonomy" id="2732573"/>
    <lineage>
        <taxon>Eukaryota</taxon>
        <taxon>Fungi</taxon>
        <taxon>Dikarya</taxon>
        <taxon>Ascomycota</taxon>
        <taxon>Pezizomycotina</taxon>
        <taxon>Sordariomycetes</taxon>
        <taxon>Hypocreomycetidae</taxon>
        <taxon>Hypocreales</taxon>
        <taxon>Nectriaceae</taxon>
        <taxon>Neonectria</taxon>
    </lineage>
</organism>
<proteinExistence type="predicted"/>
<evidence type="ECO:0000259" key="1">
    <source>
        <dbReference type="Pfam" id="PF00144"/>
    </source>
</evidence>
<dbReference type="SUPFAM" id="SSF56601">
    <property type="entry name" value="beta-lactamase/transpeptidase-like"/>
    <property type="match status" value="1"/>
</dbReference>
<reference evidence="2 3" key="1">
    <citation type="journal article" date="2025" name="Microbiol. Resour. Announc.">
        <title>Draft genome sequences for Neonectria magnoliae and Neonectria punicea, canker pathogens of Liriodendron tulipifera and Acer saccharum in West Virginia.</title>
        <authorList>
            <person name="Petronek H.M."/>
            <person name="Kasson M.T."/>
            <person name="Metheny A.M."/>
            <person name="Stauder C.M."/>
            <person name="Lovett B."/>
            <person name="Lynch S.C."/>
            <person name="Garnas J.R."/>
            <person name="Kasson L.R."/>
            <person name="Stajich J.E."/>
        </authorList>
    </citation>
    <scope>NUCLEOTIDE SEQUENCE [LARGE SCALE GENOMIC DNA]</scope>
    <source>
        <strain evidence="2 3">NRRL 64651</strain>
    </source>
</reference>
<name>A0ABR1IFU2_9HYPO</name>
<keyword evidence="3" id="KW-1185">Reference proteome</keyword>
<dbReference type="Pfam" id="PF00144">
    <property type="entry name" value="Beta-lactamase"/>
    <property type="match status" value="1"/>
</dbReference>
<comment type="caution">
    <text evidence="2">The sequence shown here is derived from an EMBL/GenBank/DDBJ whole genome shotgun (WGS) entry which is preliminary data.</text>
</comment>
<protein>
    <recommendedName>
        <fullName evidence="1">Beta-lactamase-related domain-containing protein</fullName>
    </recommendedName>
</protein>
<dbReference type="EMBL" id="JAZAVK010000007">
    <property type="protein sequence ID" value="KAK7432051.1"/>
    <property type="molecule type" value="Genomic_DNA"/>
</dbReference>
<dbReference type="Gene3D" id="3.40.710.10">
    <property type="entry name" value="DD-peptidase/beta-lactamase superfamily"/>
    <property type="match status" value="1"/>
</dbReference>
<evidence type="ECO:0000313" key="2">
    <source>
        <dbReference type="EMBL" id="KAK7432051.1"/>
    </source>
</evidence>
<sequence>MLICDDVADHYHFVHGTMCKVDEEIVVHMPDGVTPEVMADWEWMMQQVGTFKLVFPPGIANAYHVFIWEWVLGEVVRRTDPKHQRFSVWLDEEIFTPLHVSHGLFFGASDAELSRVATLYGGNEVFLEDTYNTSLASVFPGSNAHNLKVVQQENPVLPMVTSEIMASLIEAAHHLLIVSTPRL</sequence>
<dbReference type="InterPro" id="IPR052907">
    <property type="entry name" value="Beta-lactamase/esterase"/>
</dbReference>
<accession>A0ABR1IFU2</accession>
<evidence type="ECO:0000313" key="3">
    <source>
        <dbReference type="Proteomes" id="UP001498421"/>
    </source>
</evidence>
<gene>
    <name evidence="2" type="ORF">QQZ08_001341</name>
</gene>
<dbReference type="PANTHER" id="PTHR43319">
    <property type="entry name" value="BETA-LACTAMASE-RELATED"/>
    <property type="match status" value="1"/>
</dbReference>
<dbReference type="Proteomes" id="UP001498421">
    <property type="component" value="Unassembled WGS sequence"/>
</dbReference>
<dbReference type="PANTHER" id="PTHR43319:SF3">
    <property type="entry name" value="BETA-LACTAMASE-RELATED DOMAIN-CONTAINING PROTEIN"/>
    <property type="match status" value="1"/>
</dbReference>
<dbReference type="InterPro" id="IPR012338">
    <property type="entry name" value="Beta-lactam/transpept-like"/>
</dbReference>
<feature type="domain" description="Beta-lactamase-related" evidence="1">
    <location>
        <begin position="34"/>
        <end position="122"/>
    </location>
</feature>
<dbReference type="InterPro" id="IPR001466">
    <property type="entry name" value="Beta-lactam-related"/>
</dbReference>